<accession>A0A3B9KW64</accession>
<dbReference type="InterPro" id="IPR012338">
    <property type="entry name" value="Beta-lactam/transpept-like"/>
</dbReference>
<dbReference type="PANTHER" id="PTHR43319">
    <property type="entry name" value="BETA-LACTAMASE-RELATED"/>
    <property type="match status" value="1"/>
</dbReference>
<dbReference type="PANTHER" id="PTHR43319:SF3">
    <property type="entry name" value="BETA-LACTAMASE-RELATED DOMAIN-CONTAINING PROTEIN"/>
    <property type="match status" value="1"/>
</dbReference>
<evidence type="ECO:0000313" key="2">
    <source>
        <dbReference type="EMBL" id="HAE92950.1"/>
    </source>
</evidence>
<dbReference type="InterPro" id="IPR001466">
    <property type="entry name" value="Beta-lactam-related"/>
</dbReference>
<organism evidence="2 3">
    <name type="scientific">Hyphomonas atlantica</name>
    <dbReference type="NCBI Taxonomy" id="1280948"/>
    <lineage>
        <taxon>Bacteria</taxon>
        <taxon>Pseudomonadati</taxon>
        <taxon>Pseudomonadota</taxon>
        <taxon>Alphaproteobacteria</taxon>
        <taxon>Hyphomonadales</taxon>
        <taxon>Hyphomonadaceae</taxon>
        <taxon>Hyphomonas</taxon>
    </lineage>
</organism>
<evidence type="ECO:0000259" key="1">
    <source>
        <dbReference type="Pfam" id="PF00144"/>
    </source>
</evidence>
<dbReference type="InterPro" id="IPR052907">
    <property type="entry name" value="Beta-lactamase/esterase"/>
</dbReference>
<sequence>MTKIEGHCAPEFAAVETAFSENFKTRGDIGAAVSVYAGTECLIDLWGGYQDAEETAPWQRDTKVNIWSTTKGITAACFAMAVERGVLSYDDKVATYWPEFAVGGKQDITISMLLSHQAGLCGFREPATIKDYYDIESAASRLAAAEPFWSPGSQSGYHAISIGALASALFRRAEGRYIREFVDAELRQKCGLDIHIGLPENHSHECAELLAPSGLDSEATAPVLNEAQIAALANPPMDAMVANTSPWRSAEIPSANGHATARALARLYAAIGAENPIEGHTLISRKTLQRASDMQIEGVDAVLGVPARWANGFLLNTDGLYGPNAGTFGHSGWGGSFAFADPVSGIAVAYTMNRMGTDLVGDPRNKALIDSIYTSL</sequence>
<dbReference type="EMBL" id="DMBR01000009">
    <property type="protein sequence ID" value="HAE92950.1"/>
    <property type="molecule type" value="Genomic_DNA"/>
</dbReference>
<comment type="caution">
    <text evidence="2">The sequence shown here is derived from an EMBL/GenBank/DDBJ whole genome shotgun (WGS) entry which is preliminary data.</text>
</comment>
<dbReference type="Pfam" id="PF00144">
    <property type="entry name" value="Beta-lactamase"/>
    <property type="match status" value="1"/>
</dbReference>
<dbReference type="SUPFAM" id="SSF56601">
    <property type="entry name" value="beta-lactamase/transpeptidase-like"/>
    <property type="match status" value="1"/>
</dbReference>
<dbReference type="Gene3D" id="3.40.710.10">
    <property type="entry name" value="DD-peptidase/beta-lactamase superfamily"/>
    <property type="match status" value="1"/>
</dbReference>
<name>A0A3B9KW64_9PROT</name>
<feature type="domain" description="Beta-lactamase-related" evidence="1">
    <location>
        <begin position="21"/>
        <end position="368"/>
    </location>
</feature>
<dbReference type="Proteomes" id="UP000259173">
    <property type="component" value="Unassembled WGS sequence"/>
</dbReference>
<evidence type="ECO:0000313" key="3">
    <source>
        <dbReference type="Proteomes" id="UP000259173"/>
    </source>
</evidence>
<protein>
    <submittedName>
        <fullName evidence="2">Esterase</fullName>
    </submittedName>
</protein>
<proteinExistence type="predicted"/>
<reference evidence="2 3" key="1">
    <citation type="journal article" date="2018" name="Nat. Biotechnol.">
        <title>A standardized bacterial taxonomy based on genome phylogeny substantially revises the tree of life.</title>
        <authorList>
            <person name="Parks D.H."/>
            <person name="Chuvochina M."/>
            <person name="Waite D.W."/>
            <person name="Rinke C."/>
            <person name="Skarshewski A."/>
            <person name="Chaumeil P.A."/>
            <person name="Hugenholtz P."/>
        </authorList>
    </citation>
    <scope>NUCLEOTIDE SEQUENCE [LARGE SCALE GENOMIC DNA]</scope>
    <source>
        <strain evidence="2">UBA8557</strain>
    </source>
</reference>
<dbReference type="AlphaFoldDB" id="A0A3B9KW64"/>
<gene>
    <name evidence="2" type="ORF">DCG65_00205</name>
</gene>